<dbReference type="InterPro" id="IPR002525">
    <property type="entry name" value="Transp_IS110-like_N"/>
</dbReference>
<proteinExistence type="predicted"/>
<name>A0A7M2XXG7_9NOCA</name>
<dbReference type="Pfam" id="PF01548">
    <property type="entry name" value="DEDD_Tnp_IS110"/>
    <property type="match status" value="1"/>
</dbReference>
<evidence type="ECO:0000313" key="3">
    <source>
        <dbReference type="EMBL" id="QOW02033.1"/>
    </source>
</evidence>
<feature type="domain" description="Transposase IS110-like N-terminal" evidence="1">
    <location>
        <begin position="10"/>
        <end position="152"/>
    </location>
</feature>
<dbReference type="GO" id="GO:0003677">
    <property type="term" value="F:DNA binding"/>
    <property type="evidence" value="ECO:0007669"/>
    <property type="project" value="InterPro"/>
</dbReference>
<dbReference type="RefSeq" id="WP_193904280.1">
    <property type="nucleotide sequence ID" value="NZ_CP063453.1"/>
</dbReference>
<evidence type="ECO:0000259" key="2">
    <source>
        <dbReference type="Pfam" id="PF02371"/>
    </source>
</evidence>
<dbReference type="EMBL" id="CP063453">
    <property type="protein sequence ID" value="QOW02033.1"/>
    <property type="molecule type" value="Genomic_DNA"/>
</dbReference>
<sequence length="343" mass="37959">MSEYDGQQFVGIDLHRQRSVIVRQSDTGEHLSTVRIINDPASLALQLEKAGEHPEVVLEATYGWYWAVDALQAAGARAHLAHPLGVKGFRYRRVKNDVRDARDLADLLRMNRLPEAWIAPPVTRELRELARYRAKLVALRSGLKAQVHAVLAKEGQLVPVSDLFGVDGRQRLAKIPLGVAYAQRVISLLEVIDVLDTHEARFTAAIADQLRNHPGYRAIQQLPGVGPVLGAVFVAEIGDVHRFAAPDRLCSWAGLTPRHHESDTVAHRGHITKQGSRLVRWAAVEAIQHQPAGTKISLDRARIEGRRGKNIAKVAAARKLLTLVYYGLRDGHIRALAHQKAVA</sequence>
<dbReference type="InterPro" id="IPR047650">
    <property type="entry name" value="Transpos_IS110"/>
</dbReference>
<keyword evidence="3" id="KW-0614">Plasmid</keyword>
<feature type="domain" description="Transposase IS116/IS110/IS902 C-terminal" evidence="2">
    <location>
        <begin position="217"/>
        <end position="288"/>
    </location>
</feature>
<keyword evidence="4" id="KW-1185">Reference proteome</keyword>
<dbReference type="GO" id="GO:0006313">
    <property type="term" value="P:DNA transposition"/>
    <property type="evidence" value="ECO:0007669"/>
    <property type="project" value="InterPro"/>
</dbReference>
<dbReference type="Proteomes" id="UP000593818">
    <property type="component" value="Plasmid pSID"/>
</dbReference>
<geneLocation type="plasmid" evidence="3 4">
    <name>pSID</name>
</geneLocation>
<dbReference type="InterPro" id="IPR003346">
    <property type="entry name" value="Transposase_20"/>
</dbReference>
<reference evidence="3 4" key="1">
    <citation type="submission" date="2020-10" db="EMBL/GenBank/DDBJ databases">
        <title>Whole genome sequence of oil-degrading bacteria Rhodococcus pyridinivorans strain 5Ap.</title>
        <authorList>
            <person name="Akhremchuk A.E."/>
            <person name="Valentovich L.N."/>
            <person name="Charniauskaya M.I."/>
            <person name="Bukliarevich H.A."/>
            <person name="Titok M.A."/>
        </authorList>
    </citation>
    <scope>NUCLEOTIDE SEQUENCE [LARGE SCALE GENOMIC DNA]</scope>
    <source>
        <strain evidence="3 4">5Ap</strain>
        <plasmid evidence="3 4">pSID</plasmid>
    </source>
</reference>
<gene>
    <name evidence="3" type="ORF">INP59_27045</name>
</gene>
<evidence type="ECO:0000259" key="1">
    <source>
        <dbReference type="Pfam" id="PF01548"/>
    </source>
</evidence>
<dbReference type="PANTHER" id="PTHR33055">
    <property type="entry name" value="TRANSPOSASE FOR INSERTION SEQUENCE ELEMENT IS1111A"/>
    <property type="match status" value="1"/>
</dbReference>
<dbReference type="GO" id="GO:0004803">
    <property type="term" value="F:transposase activity"/>
    <property type="evidence" value="ECO:0007669"/>
    <property type="project" value="InterPro"/>
</dbReference>
<accession>A0A7M2XXG7</accession>
<evidence type="ECO:0000313" key="4">
    <source>
        <dbReference type="Proteomes" id="UP000593818"/>
    </source>
</evidence>
<dbReference type="AlphaFoldDB" id="A0A7M2XXG7"/>
<protein>
    <submittedName>
        <fullName evidence="3">IS110 family transposase</fullName>
    </submittedName>
</protein>
<dbReference type="NCBIfam" id="NF033542">
    <property type="entry name" value="transpos_IS110"/>
    <property type="match status" value="1"/>
</dbReference>
<organism evidence="3 4">
    <name type="scientific">Rhodococcus pyridinivorans</name>
    <dbReference type="NCBI Taxonomy" id="103816"/>
    <lineage>
        <taxon>Bacteria</taxon>
        <taxon>Bacillati</taxon>
        <taxon>Actinomycetota</taxon>
        <taxon>Actinomycetes</taxon>
        <taxon>Mycobacteriales</taxon>
        <taxon>Nocardiaceae</taxon>
        <taxon>Rhodococcus</taxon>
    </lineage>
</organism>
<dbReference type="PANTHER" id="PTHR33055:SF13">
    <property type="entry name" value="TRANSPOSASE"/>
    <property type="match status" value="1"/>
</dbReference>
<dbReference type="Pfam" id="PF02371">
    <property type="entry name" value="Transposase_20"/>
    <property type="match status" value="1"/>
</dbReference>